<dbReference type="Proteomes" id="UP000284219">
    <property type="component" value="Unassembled WGS sequence"/>
</dbReference>
<organism evidence="2 3">
    <name type="scientific">Ammoniphilus oxalaticus</name>
    <dbReference type="NCBI Taxonomy" id="66863"/>
    <lineage>
        <taxon>Bacteria</taxon>
        <taxon>Bacillati</taxon>
        <taxon>Bacillota</taxon>
        <taxon>Bacilli</taxon>
        <taxon>Bacillales</taxon>
        <taxon>Paenibacillaceae</taxon>
        <taxon>Aneurinibacillus group</taxon>
        <taxon>Ammoniphilus</taxon>
    </lineage>
</organism>
<keyword evidence="1" id="KW-0812">Transmembrane</keyword>
<accession>A0A419SQZ6</accession>
<sequence length="124" mass="14535">MFFKDFTTEARQAGVRQGMWTTLLVTSPFIIAGVKWIAENRKPMMERVKDVQSSNMYAKLFDRANYEEKEAEQKLNKFRSGEGNYSNFDVEASKEEDEALFSMIRELTKQELSNREKNMGDDER</sequence>
<dbReference type="OrthoDB" id="2679135at2"/>
<dbReference type="AlphaFoldDB" id="A0A419SQZ6"/>
<keyword evidence="3" id="KW-1185">Reference proteome</keyword>
<protein>
    <submittedName>
        <fullName evidence="2">Uncharacterized protein</fullName>
    </submittedName>
</protein>
<reference evidence="2 3" key="1">
    <citation type="submission" date="2016-08" db="EMBL/GenBank/DDBJ databases">
        <title>Novel Firmicute Genomes.</title>
        <authorList>
            <person name="Poppleton D.I."/>
            <person name="Gribaldo S."/>
        </authorList>
    </citation>
    <scope>NUCLEOTIDE SEQUENCE [LARGE SCALE GENOMIC DNA]</scope>
    <source>
        <strain evidence="2 3">RAOx-1</strain>
    </source>
</reference>
<name>A0A419SQZ6_9BACL</name>
<keyword evidence="1" id="KW-1133">Transmembrane helix</keyword>
<evidence type="ECO:0000313" key="2">
    <source>
        <dbReference type="EMBL" id="RKD26817.1"/>
    </source>
</evidence>
<feature type="transmembrane region" description="Helical" evidence="1">
    <location>
        <begin position="20"/>
        <end position="38"/>
    </location>
</feature>
<evidence type="ECO:0000256" key="1">
    <source>
        <dbReference type="SAM" id="Phobius"/>
    </source>
</evidence>
<dbReference type="EMBL" id="MCHY01000002">
    <property type="protein sequence ID" value="RKD26817.1"/>
    <property type="molecule type" value="Genomic_DNA"/>
</dbReference>
<comment type="caution">
    <text evidence="2">The sequence shown here is derived from an EMBL/GenBank/DDBJ whole genome shotgun (WGS) entry which is preliminary data.</text>
</comment>
<keyword evidence="1" id="KW-0472">Membrane</keyword>
<dbReference type="RefSeq" id="WP_120188103.1">
    <property type="nucleotide sequence ID" value="NZ_MCHY01000002.1"/>
</dbReference>
<evidence type="ECO:0000313" key="3">
    <source>
        <dbReference type="Proteomes" id="UP000284219"/>
    </source>
</evidence>
<gene>
    <name evidence="2" type="ORF">BEP19_16615</name>
</gene>
<proteinExistence type="predicted"/>